<accession>A0A3B0YX79</accession>
<sequence length="389" mass="43784">MKQEFNQFASALADDLLTQEETLKAHPEFSHKLQAIRSENEKAILDLTPFITTPSTATAAHFFAKVTDSKSFISAYHAARASTVFETDIPSIADKVSPFAQEFLNDILDSAITLTTQQVTIIADWVKNLDVYCAVKAIESLLNSKADISLLEMAHDCGWNVHFDHLAIRCGNQKNHDAEQVAKLLIDEHGYVASQVTTEAYYQFPDGWNAYPVYKILDNGQILRLFIDQSDDKHPNQIIQHWNKVYGFTAHHLAMRATTLINNQRVAVPLSDVMHALKKRGINIMSPTGHYTSGLLLQVFTSPERETKVPQALKQELVKISENLPNIINNGKLLELVSRREMDKEFAERLFSLYGLKFNAHNPLHSAPVYQYFLPAQAQHVIKSSQAVA</sequence>
<name>A0A3B0YX79_9ZZZZ</name>
<dbReference type="EMBL" id="UOFL01000186">
    <property type="protein sequence ID" value="VAW80067.1"/>
    <property type="molecule type" value="Genomic_DNA"/>
</dbReference>
<organism evidence="1">
    <name type="scientific">hydrothermal vent metagenome</name>
    <dbReference type="NCBI Taxonomy" id="652676"/>
    <lineage>
        <taxon>unclassified sequences</taxon>
        <taxon>metagenomes</taxon>
        <taxon>ecological metagenomes</taxon>
    </lineage>
</organism>
<dbReference type="AlphaFoldDB" id="A0A3B0YX79"/>
<gene>
    <name evidence="1" type="ORF">MNBD_GAMMA12-3268</name>
</gene>
<evidence type="ECO:0000313" key="1">
    <source>
        <dbReference type="EMBL" id="VAW80067.1"/>
    </source>
</evidence>
<proteinExistence type="predicted"/>
<reference evidence="1" key="1">
    <citation type="submission" date="2018-06" db="EMBL/GenBank/DDBJ databases">
        <authorList>
            <person name="Zhirakovskaya E."/>
        </authorList>
    </citation>
    <scope>NUCLEOTIDE SEQUENCE</scope>
</reference>
<protein>
    <submittedName>
        <fullName evidence="1">Uncharacterized protein</fullName>
    </submittedName>
</protein>